<accession>A0A538TUU9</accession>
<feature type="transmembrane region" description="Helical" evidence="1">
    <location>
        <begin position="240"/>
        <end position="260"/>
    </location>
</feature>
<name>A0A538TUU9_UNCEI</name>
<dbReference type="GO" id="GO:0016780">
    <property type="term" value="F:phosphotransferase activity, for other substituted phosphate groups"/>
    <property type="evidence" value="ECO:0007669"/>
    <property type="project" value="InterPro"/>
</dbReference>
<organism evidence="2 3">
    <name type="scientific">Eiseniibacteriota bacterium</name>
    <dbReference type="NCBI Taxonomy" id="2212470"/>
    <lineage>
        <taxon>Bacteria</taxon>
        <taxon>Candidatus Eiseniibacteriota</taxon>
    </lineage>
</organism>
<dbReference type="Proteomes" id="UP000316609">
    <property type="component" value="Unassembled WGS sequence"/>
</dbReference>
<keyword evidence="1" id="KW-0472">Membrane</keyword>
<evidence type="ECO:0000313" key="2">
    <source>
        <dbReference type="EMBL" id="TMQ67407.1"/>
    </source>
</evidence>
<gene>
    <name evidence="2" type="ORF">E6K78_05110</name>
</gene>
<dbReference type="InterPro" id="IPR000462">
    <property type="entry name" value="CDP-OH_P_trans"/>
</dbReference>
<evidence type="ECO:0000313" key="3">
    <source>
        <dbReference type="Proteomes" id="UP000316609"/>
    </source>
</evidence>
<dbReference type="InterPro" id="IPR043130">
    <property type="entry name" value="CDP-OH_PTrfase_TM_dom"/>
</dbReference>
<reference evidence="2 3" key="1">
    <citation type="journal article" date="2019" name="Nat. Microbiol.">
        <title>Mediterranean grassland soil C-N compound turnover is dependent on rainfall and depth, and is mediated by genomically divergent microorganisms.</title>
        <authorList>
            <person name="Diamond S."/>
            <person name="Andeer P.F."/>
            <person name="Li Z."/>
            <person name="Crits-Christoph A."/>
            <person name="Burstein D."/>
            <person name="Anantharaman K."/>
            <person name="Lane K.R."/>
            <person name="Thomas B.C."/>
            <person name="Pan C."/>
            <person name="Northen T.R."/>
            <person name="Banfield J.F."/>
        </authorList>
    </citation>
    <scope>NUCLEOTIDE SEQUENCE [LARGE SCALE GENOMIC DNA]</scope>
    <source>
        <strain evidence="2">WS_8</strain>
    </source>
</reference>
<evidence type="ECO:0008006" key="4">
    <source>
        <dbReference type="Google" id="ProtNLM"/>
    </source>
</evidence>
<feature type="transmembrane region" description="Helical" evidence="1">
    <location>
        <begin position="79"/>
        <end position="109"/>
    </location>
</feature>
<keyword evidence="1" id="KW-0812">Transmembrane</keyword>
<feature type="transmembrane region" description="Helical" evidence="1">
    <location>
        <begin position="272"/>
        <end position="293"/>
    </location>
</feature>
<dbReference type="Pfam" id="PF01066">
    <property type="entry name" value="CDP-OH_P_transf"/>
    <property type="match status" value="1"/>
</dbReference>
<dbReference type="AlphaFoldDB" id="A0A538TUU9"/>
<feature type="transmembrane region" description="Helical" evidence="1">
    <location>
        <begin position="129"/>
        <end position="152"/>
    </location>
</feature>
<dbReference type="EMBL" id="VBOY01000041">
    <property type="protein sequence ID" value="TMQ67407.1"/>
    <property type="molecule type" value="Genomic_DNA"/>
</dbReference>
<keyword evidence="1" id="KW-1133">Transmembrane helix</keyword>
<dbReference type="Gene3D" id="1.20.120.1760">
    <property type="match status" value="1"/>
</dbReference>
<evidence type="ECO:0000256" key="1">
    <source>
        <dbReference type="SAM" id="Phobius"/>
    </source>
</evidence>
<comment type="caution">
    <text evidence="2">The sequence shown here is derived from an EMBL/GenBank/DDBJ whole genome shotgun (WGS) entry which is preliminary data.</text>
</comment>
<protein>
    <recommendedName>
        <fullName evidence="4">CDP-alcohol phosphatidyltransferase family protein</fullName>
    </recommendedName>
</protein>
<proteinExistence type="predicted"/>
<sequence length="330" mass="34831">MPRGRLMMAGEIERGNEGLSVTERSVPDIATLRAICHKGKLERDRRWWYAGWRRISIYITWLLIHTTITANQVTATTVFLALAGSLLLASAPAGVAFAGAFTLIVYHLLDKVDGDLARFRNAHSLVGVYLDEVGHGVAFAGVFLGLGSHLAWNAGSSQQTMLCLGAGGVGAVALVLARLHKSAPFLLYAQHVLVQPALLPRHPASGTPHPLSREAVHRSRRGEGVAAAGAGRLVARARDAVLLLGDFSLILLLTLGGLALEMATGSRLALRGLLFAEAGVQVLVCVALVVINVSANVEAESLRLDALAKGGEARPTGPAHVHCADPGSER</sequence>
<dbReference type="GO" id="GO:0016020">
    <property type="term" value="C:membrane"/>
    <property type="evidence" value="ECO:0007669"/>
    <property type="project" value="InterPro"/>
</dbReference>
<feature type="transmembrane region" description="Helical" evidence="1">
    <location>
        <begin position="55"/>
        <end position="73"/>
    </location>
</feature>
<dbReference type="GO" id="GO:0008654">
    <property type="term" value="P:phospholipid biosynthetic process"/>
    <property type="evidence" value="ECO:0007669"/>
    <property type="project" value="InterPro"/>
</dbReference>
<feature type="transmembrane region" description="Helical" evidence="1">
    <location>
        <begin position="158"/>
        <end position="177"/>
    </location>
</feature>